<feature type="region of interest" description="Disordered" evidence="7">
    <location>
        <begin position="666"/>
        <end position="694"/>
    </location>
</feature>
<feature type="region of interest" description="Disordered" evidence="7">
    <location>
        <begin position="423"/>
        <end position="451"/>
    </location>
</feature>
<dbReference type="InterPro" id="IPR050576">
    <property type="entry name" value="Cilia_flagella_integrity"/>
</dbReference>
<keyword evidence="3" id="KW-0677">Repeat</keyword>
<feature type="compositionally biased region" description="Low complexity" evidence="7">
    <location>
        <begin position="489"/>
        <end position="499"/>
    </location>
</feature>
<dbReference type="PANTHER" id="PTHR45973:SF9">
    <property type="entry name" value="LEUCINE-RICH REPEAT-CONTAINING PROTEIN 46"/>
    <property type="match status" value="1"/>
</dbReference>
<dbReference type="InterPro" id="IPR001611">
    <property type="entry name" value="Leu-rich_rpt"/>
</dbReference>
<organism evidence="8 9">
    <name type="scientific">Astrephomene gubernaculifera</name>
    <dbReference type="NCBI Taxonomy" id="47775"/>
    <lineage>
        <taxon>Eukaryota</taxon>
        <taxon>Viridiplantae</taxon>
        <taxon>Chlorophyta</taxon>
        <taxon>core chlorophytes</taxon>
        <taxon>Chlorophyceae</taxon>
        <taxon>CS clade</taxon>
        <taxon>Chlamydomonadales</taxon>
        <taxon>Astrephomenaceae</taxon>
        <taxon>Astrephomene</taxon>
    </lineage>
</organism>
<dbReference type="PANTHER" id="PTHR45973">
    <property type="entry name" value="PROTEIN PHOSPHATASE 1 REGULATORY SUBUNIT SDS22-RELATED"/>
    <property type="match status" value="1"/>
</dbReference>
<comment type="subcellular location">
    <subcellularLocation>
        <location evidence="1">Cytoplasm</location>
        <location evidence="1">Cytoskeleton</location>
        <location evidence="1">Cilium axoneme</location>
    </subcellularLocation>
</comment>
<keyword evidence="2" id="KW-0433">Leucine-rich repeat</keyword>
<feature type="compositionally biased region" description="Low complexity" evidence="7">
    <location>
        <begin position="423"/>
        <end position="439"/>
    </location>
</feature>
<reference evidence="8 9" key="1">
    <citation type="journal article" date="2021" name="Sci. Rep.">
        <title>Genome sequencing of the multicellular alga Astrephomene provides insights into convergent evolution of germ-soma differentiation.</title>
        <authorList>
            <person name="Yamashita S."/>
            <person name="Yamamoto K."/>
            <person name="Matsuzaki R."/>
            <person name="Suzuki S."/>
            <person name="Yamaguchi H."/>
            <person name="Hirooka S."/>
            <person name="Minakuchi Y."/>
            <person name="Miyagishima S."/>
            <person name="Kawachi M."/>
            <person name="Toyoda A."/>
            <person name="Nozaki H."/>
        </authorList>
    </citation>
    <scope>NUCLEOTIDE SEQUENCE [LARGE SCALE GENOMIC DNA]</scope>
    <source>
        <strain evidence="8 9">NIES-4017</strain>
    </source>
</reference>
<evidence type="ECO:0000256" key="1">
    <source>
        <dbReference type="ARBA" id="ARBA00004430"/>
    </source>
</evidence>
<keyword evidence="6" id="KW-0175">Coiled coil</keyword>
<dbReference type="Gene3D" id="3.80.10.10">
    <property type="entry name" value="Ribonuclease Inhibitor"/>
    <property type="match status" value="1"/>
</dbReference>
<feature type="region of interest" description="Disordered" evidence="7">
    <location>
        <begin position="486"/>
        <end position="512"/>
    </location>
</feature>
<feature type="compositionally biased region" description="Low complexity" evidence="7">
    <location>
        <begin position="242"/>
        <end position="264"/>
    </location>
</feature>
<dbReference type="SUPFAM" id="SSF52075">
    <property type="entry name" value="Outer arm dynein light chain 1"/>
    <property type="match status" value="1"/>
</dbReference>
<accession>A0AAD3DGT3</accession>
<evidence type="ECO:0000256" key="7">
    <source>
        <dbReference type="SAM" id="MobiDB-lite"/>
    </source>
</evidence>
<sequence length="694" mass="74712">IVALRDLGPLSHLRELRVDDNHLTTLAGLAGLRYLTVLSARKNNIAQLGEEVTELTSLRILDLASNRLDAGVWVNLLGQLPQLTDLDVRGNPVCELAGSQQLLAAALPRLTRLNGVELRPAAPAAQPQDEVEDHDTPGLLWAGGEEAHAPPQQQPPERNAGGTPYYSSQSWQQHEQAHAAPPSLQQPPASWSQAAQQPSWQPSHAALASANTMPLSPPQPKPGGQQGLQLEQPEYDYHLHQQQQHLYPPQQQQQQQQPQYQLPLDGPVPEAAAQAATQAHPGSSHLLLLQQQAGKREEVLLAERGRLAAQVLQLQEQLRRAEDSAAQLQQQLQQQHAAVSSLGAQLAAVGAERDAAVRHAELLAAQLGSASGRAEEAAAVAEALRLQLGTQQEREVQLLRELAATQELLLQAQEQAAASSAVDVSGSAQAGGSPQGDAGLRSPPAAGGLGRTDVEAPVVEALQQRVAALQQVVRIQERELLRLGGLDDPAAAPHHSAPPTTGDNNNSSSHDNVLQPWREQVQALQEQLGRLAAEGAEQRAEWGQQLGDMREQFTQARTLLEVLEQRCKEQRCENAQLQARSAQLGSELQAERQRAAGLEQQLAARDAAAQAVRRQLLSFKTHVEQQATGLEARAAQLSSHATRLSFACSRLTFVLRLAALRGGERRGAGSTAGAAVPWQQQQQLHARSPAKHVA</sequence>
<evidence type="ECO:0000256" key="4">
    <source>
        <dbReference type="ARBA" id="ARBA00023069"/>
    </source>
</evidence>
<name>A0AAD3DGT3_9CHLO</name>
<protein>
    <submittedName>
        <fullName evidence="8">Uncharacterized protein</fullName>
    </submittedName>
</protein>
<comment type="caution">
    <text evidence="8">The sequence shown here is derived from an EMBL/GenBank/DDBJ whole genome shotgun (WGS) entry which is preliminary data.</text>
</comment>
<evidence type="ECO:0000256" key="5">
    <source>
        <dbReference type="ARBA" id="ARBA00023273"/>
    </source>
</evidence>
<dbReference type="AlphaFoldDB" id="A0AAD3DGT3"/>
<feature type="coiled-coil region" evidence="6">
    <location>
        <begin position="514"/>
        <end position="601"/>
    </location>
</feature>
<keyword evidence="5" id="KW-0966">Cell projection</keyword>
<dbReference type="Proteomes" id="UP001054857">
    <property type="component" value="Unassembled WGS sequence"/>
</dbReference>
<feature type="compositionally biased region" description="Low complexity" evidence="7">
    <location>
        <begin position="178"/>
        <end position="205"/>
    </location>
</feature>
<gene>
    <name evidence="8" type="ORF">Agub_g676</name>
</gene>
<proteinExistence type="predicted"/>
<feature type="coiled-coil region" evidence="6">
    <location>
        <begin position="304"/>
        <end position="338"/>
    </location>
</feature>
<evidence type="ECO:0000313" key="8">
    <source>
        <dbReference type="EMBL" id="GFR40122.1"/>
    </source>
</evidence>
<evidence type="ECO:0000313" key="9">
    <source>
        <dbReference type="Proteomes" id="UP001054857"/>
    </source>
</evidence>
<dbReference type="InterPro" id="IPR032675">
    <property type="entry name" value="LRR_dom_sf"/>
</dbReference>
<dbReference type="EMBL" id="BMAR01000001">
    <property type="protein sequence ID" value="GFR40122.1"/>
    <property type="molecule type" value="Genomic_DNA"/>
</dbReference>
<evidence type="ECO:0000256" key="2">
    <source>
        <dbReference type="ARBA" id="ARBA00022614"/>
    </source>
</evidence>
<dbReference type="GO" id="GO:0005930">
    <property type="term" value="C:axoneme"/>
    <property type="evidence" value="ECO:0007669"/>
    <property type="project" value="UniProtKB-SubCell"/>
</dbReference>
<feature type="compositionally biased region" description="Polar residues" evidence="7">
    <location>
        <begin position="501"/>
        <end position="512"/>
    </location>
</feature>
<feature type="non-terminal residue" evidence="8">
    <location>
        <position position="694"/>
    </location>
</feature>
<feature type="non-terminal residue" evidence="8">
    <location>
        <position position="1"/>
    </location>
</feature>
<dbReference type="PROSITE" id="PS51450">
    <property type="entry name" value="LRR"/>
    <property type="match status" value="1"/>
</dbReference>
<feature type="region of interest" description="Disordered" evidence="7">
    <location>
        <begin position="242"/>
        <end position="279"/>
    </location>
</feature>
<feature type="region of interest" description="Disordered" evidence="7">
    <location>
        <begin position="121"/>
        <end position="205"/>
    </location>
</feature>
<feature type="compositionally biased region" description="Polar residues" evidence="7">
    <location>
        <begin position="165"/>
        <end position="174"/>
    </location>
</feature>
<evidence type="ECO:0000256" key="3">
    <source>
        <dbReference type="ARBA" id="ARBA00022737"/>
    </source>
</evidence>
<keyword evidence="9" id="KW-1185">Reference proteome</keyword>
<evidence type="ECO:0000256" key="6">
    <source>
        <dbReference type="SAM" id="Coils"/>
    </source>
</evidence>
<keyword evidence="4" id="KW-0969">Cilium</keyword>